<dbReference type="PROSITE" id="PS51707">
    <property type="entry name" value="CYTH"/>
    <property type="match status" value="1"/>
</dbReference>
<evidence type="ECO:0000256" key="1">
    <source>
        <dbReference type="SAM" id="MobiDB-lite"/>
    </source>
</evidence>
<dbReference type="PANTHER" id="PTHR21028">
    <property type="entry name" value="SI:CH211-156B7.4"/>
    <property type="match status" value="1"/>
</dbReference>
<dbReference type="Gene3D" id="2.40.320.10">
    <property type="entry name" value="Hypothetical Protein Pfu-838710-001"/>
    <property type="match status" value="1"/>
</dbReference>
<dbReference type="SUPFAM" id="SSF55154">
    <property type="entry name" value="CYTH-like phosphatases"/>
    <property type="match status" value="1"/>
</dbReference>
<protein>
    <submittedName>
        <fullName evidence="3">Class IV adenylate cyclase</fullName>
    </submittedName>
</protein>
<feature type="domain" description="CYTH" evidence="2">
    <location>
        <begin position="41"/>
        <end position="221"/>
    </location>
</feature>
<dbReference type="InterPro" id="IPR008173">
    <property type="entry name" value="Adenylyl_cyclase_CyaB"/>
</dbReference>
<dbReference type="CDD" id="cd07890">
    <property type="entry name" value="CYTH-like_AC_IV-like"/>
    <property type="match status" value="1"/>
</dbReference>
<reference evidence="3 4" key="1">
    <citation type="submission" date="2019-08" db="EMBL/GenBank/DDBJ databases">
        <title>Actinomadura sp. nov. CYP1-5 isolated from mountain soil.</title>
        <authorList>
            <person name="Songsumanus A."/>
            <person name="Kuncharoen N."/>
            <person name="Kudo T."/>
            <person name="Yuki M."/>
            <person name="Igarashi Y."/>
            <person name="Tanasupawat S."/>
        </authorList>
    </citation>
    <scope>NUCLEOTIDE SEQUENCE [LARGE SCALE GENOMIC DNA]</scope>
    <source>
        <strain evidence="3 4">JCM 14158</strain>
    </source>
</reference>
<gene>
    <name evidence="3" type="ORF">FXF69_31855</name>
</gene>
<dbReference type="Proteomes" id="UP000323380">
    <property type="component" value="Unassembled WGS sequence"/>
</dbReference>
<dbReference type="STRING" id="1220554.GCA_001552135_01818"/>
<feature type="region of interest" description="Disordered" evidence="1">
    <location>
        <begin position="1"/>
        <end position="32"/>
    </location>
</feature>
<dbReference type="AlphaFoldDB" id="A0A5D0NDD6"/>
<evidence type="ECO:0000259" key="2">
    <source>
        <dbReference type="PROSITE" id="PS51707"/>
    </source>
</evidence>
<name>A0A5D0NDD6_9ACTN</name>
<organism evidence="3 4">
    <name type="scientific">Actinomadura chibensis</name>
    <dbReference type="NCBI Taxonomy" id="392828"/>
    <lineage>
        <taxon>Bacteria</taxon>
        <taxon>Bacillati</taxon>
        <taxon>Actinomycetota</taxon>
        <taxon>Actinomycetes</taxon>
        <taxon>Streptosporangiales</taxon>
        <taxon>Thermomonosporaceae</taxon>
        <taxon>Actinomadura</taxon>
    </lineage>
</organism>
<keyword evidence="4" id="KW-1185">Reference proteome</keyword>
<dbReference type="SMART" id="SM01118">
    <property type="entry name" value="CYTH"/>
    <property type="match status" value="1"/>
</dbReference>
<comment type="caution">
    <text evidence="3">The sequence shown here is derived from an EMBL/GenBank/DDBJ whole genome shotgun (WGS) entry which is preliminary data.</text>
</comment>
<dbReference type="InterPro" id="IPR023577">
    <property type="entry name" value="CYTH_domain"/>
</dbReference>
<accession>A0A5D0NDD6</accession>
<sequence>MTSSSPSADPAPRGGPLDEAGKRPARPRASAVRRREALVEYVEIEHKYLVDDPAPLRAVLAGRGARPGPAVRQVDTYYNAPHRDLLETPVVTEWLRIRRTDGGASLNFKKWHLDDDGEATHCDEYESDVTDAEAVRRTLRALDFTQMVSVDKVREEWTLPGGRIAVAFDTLAGVGSFVEFEFKGDAETVPAAIEELAAFVGGLGVPLGERIHRGYPHMLLGRDR</sequence>
<dbReference type="Pfam" id="PF01928">
    <property type="entry name" value="CYTH"/>
    <property type="match status" value="1"/>
</dbReference>
<proteinExistence type="predicted"/>
<dbReference type="EMBL" id="VSFG01000008">
    <property type="protein sequence ID" value="TYB42407.1"/>
    <property type="molecule type" value="Genomic_DNA"/>
</dbReference>
<dbReference type="PANTHER" id="PTHR21028:SF2">
    <property type="entry name" value="CYTH DOMAIN-CONTAINING PROTEIN"/>
    <property type="match status" value="1"/>
</dbReference>
<dbReference type="InterPro" id="IPR033469">
    <property type="entry name" value="CYTH-like_dom_sf"/>
</dbReference>
<evidence type="ECO:0000313" key="3">
    <source>
        <dbReference type="EMBL" id="TYB42407.1"/>
    </source>
</evidence>
<evidence type="ECO:0000313" key="4">
    <source>
        <dbReference type="Proteomes" id="UP000323380"/>
    </source>
</evidence>